<gene>
    <name evidence="1" type="ORF">MM171A00097_0008</name>
    <name evidence="2" type="ORF">MM171B00585_0006</name>
</gene>
<dbReference type="AlphaFoldDB" id="A0A6H1Z7C6"/>
<sequence length="125" mass="14595">MAKEPLYPHVPKRREPLFPHVPAGQQLEKDRIQPISPEELPVARLLEKWSKRVRNSMLALRDIEALGPDYDTDDCKEALQDYKDIIRPDYDNQEEYQEARDEAWDNFIETLQTLADEEGAEAAPY</sequence>
<dbReference type="EMBL" id="MT143856">
    <property type="protein sequence ID" value="QJB03678.1"/>
    <property type="molecule type" value="Genomic_DNA"/>
</dbReference>
<dbReference type="EMBL" id="MT143710">
    <property type="protein sequence ID" value="QJA43361.1"/>
    <property type="molecule type" value="Genomic_DNA"/>
</dbReference>
<proteinExistence type="predicted"/>
<organism evidence="1">
    <name type="scientific">viral metagenome</name>
    <dbReference type="NCBI Taxonomy" id="1070528"/>
    <lineage>
        <taxon>unclassified sequences</taxon>
        <taxon>metagenomes</taxon>
        <taxon>organismal metagenomes</taxon>
    </lineage>
</organism>
<evidence type="ECO:0000313" key="2">
    <source>
        <dbReference type="EMBL" id="QJB03678.1"/>
    </source>
</evidence>
<evidence type="ECO:0000313" key="1">
    <source>
        <dbReference type="EMBL" id="QJA43361.1"/>
    </source>
</evidence>
<accession>A0A6H1Z7C6</accession>
<name>A0A6H1Z7C6_9ZZZZ</name>
<protein>
    <submittedName>
        <fullName evidence="1">Uncharacterized protein</fullName>
    </submittedName>
</protein>
<reference evidence="1" key="1">
    <citation type="submission" date="2020-03" db="EMBL/GenBank/DDBJ databases">
        <title>The deep terrestrial virosphere.</title>
        <authorList>
            <person name="Holmfeldt K."/>
            <person name="Nilsson E."/>
            <person name="Simone D."/>
            <person name="Lopez-Fernandez M."/>
            <person name="Wu X."/>
            <person name="de Brujin I."/>
            <person name="Lundin D."/>
            <person name="Andersson A."/>
            <person name="Bertilsson S."/>
            <person name="Dopson M."/>
        </authorList>
    </citation>
    <scope>NUCLEOTIDE SEQUENCE</scope>
    <source>
        <strain evidence="1">MM171A00097</strain>
        <strain evidence="2">MM171B00585</strain>
    </source>
</reference>